<name>A0A0P1H1X0_9RHOB</name>
<evidence type="ECO:0000313" key="6">
    <source>
        <dbReference type="Proteomes" id="UP000051681"/>
    </source>
</evidence>
<dbReference type="PANTHER" id="PTHR44591">
    <property type="entry name" value="STRESS RESPONSE REGULATOR PROTEIN 1"/>
    <property type="match status" value="1"/>
</dbReference>
<dbReference type="InterPro" id="IPR000847">
    <property type="entry name" value="LysR_HTH_N"/>
</dbReference>
<dbReference type="InterPro" id="IPR036390">
    <property type="entry name" value="WH_DNA-bd_sf"/>
</dbReference>
<dbReference type="Gene3D" id="1.10.10.10">
    <property type="entry name" value="Winged helix-like DNA-binding domain superfamily/Winged helix DNA-binding domain"/>
    <property type="match status" value="1"/>
</dbReference>
<proteinExistence type="predicted"/>
<dbReference type="SMART" id="SM00448">
    <property type="entry name" value="REC"/>
    <property type="match status" value="1"/>
</dbReference>
<dbReference type="InterPro" id="IPR011006">
    <property type="entry name" value="CheY-like_superfamily"/>
</dbReference>
<gene>
    <name evidence="5" type="primary">pleD_1</name>
    <name evidence="5" type="ORF">TM5383_00471</name>
</gene>
<evidence type="ECO:0000259" key="4">
    <source>
        <dbReference type="PROSITE" id="PS50931"/>
    </source>
</evidence>
<accession>A0A0P1H1X0</accession>
<dbReference type="STRING" id="340021.TM5383_00471"/>
<keyword evidence="6" id="KW-1185">Reference proteome</keyword>
<dbReference type="PROSITE" id="PS50931">
    <property type="entry name" value="HTH_LYSR"/>
    <property type="match status" value="1"/>
</dbReference>
<dbReference type="GO" id="GO:0000160">
    <property type="term" value="P:phosphorelay signal transduction system"/>
    <property type="evidence" value="ECO:0007669"/>
    <property type="project" value="InterPro"/>
</dbReference>
<feature type="domain" description="HTH lysR-type" evidence="4">
    <location>
        <begin position="30"/>
        <end position="83"/>
    </location>
</feature>
<evidence type="ECO:0000259" key="3">
    <source>
        <dbReference type="PROSITE" id="PS50110"/>
    </source>
</evidence>
<dbReference type="InterPro" id="IPR001789">
    <property type="entry name" value="Sig_transdc_resp-reg_receiver"/>
</dbReference>
<evidence type="ECO:0000313" key="5">
    <source>
        <dbReference type="EMBL" id="CUH83286.1"/>
    </source>
</evidence>
<dbReference type="SUPFAM" id="SSF46785">
    <property type="entry name" value="Winged helix' DNA-binding domain"/>
    <property type="match status" value="1"/>
</dbReference>
<feature type="domain" description="Response regulatory" evidence="3">
    <location>
        <begin position="136"/>
        <end position="251"/>
    </location>
</feature>
<reference evidence="5 6" key="1">
    <citation type="submission" date="2015-09" db="EMBL/GenBank/DDBJ databases">
        <authorList>
            <consortium name="Swine Surveillance"/>
        </authorList>
    </citation>
    <scope>NUCLEOTIDE SEQUENCE [LARGE SCALE GENOMIC DNA]</scope>
    <source>
        <strain evidence="5 6">CECT 8383</strain>
    </source>
</reference>
<evidence type="ECO:0000256" key="1">
    <source>
        <dbReference type="ARBA" id="ARBA00022553"/>
    </source>
</evidence>
<dbReference type="Pfam" id="PF00126">
    <property type="entry name" value="HTH_1"/>
    <property type="match status" value="1"/>
</dbReference>
<dbReference type="GO" id="GO:0003700">
    <property type="term" value="F:DNA-binding transcription factor activity"/>
    <property type="evidence" value="ECO:0007669"/>
    <property type="project" value="InterPro"/>
</dbReference>
<feature type="modified residue" description="4-aspartylphosphate" evidence="2">
    <location>
        <position position="184"/>
    </location>
</feature>
<dbReference type="InterPro" id="IPR050595">
    <property type="entry name" value="Bact_response_regulator"/>
</dbReference>
<dbReference type="Gene3D" id="3.40.50.2300">
    <property type="match status" value="1"/>
</dbReference>
<dbReference type="Proteomes" id="UP000051681">
    <property type="component" value="Unassembled WGS sequence"/>
</dbReference>
<dbReference type="InterPro" id="IPR036388">
    <property type="entry name" value="WH-like_DNA-bd_sf"/>
</dbReference>
<dbReference type="SUPFAM" id="SSF52172">
    <property type="entry name" value="CheY-like"/>
    <property type="match status" value="1"/>
</dbReference>
<dbReference type="AlphaFoldDB" id="A0A0P1H1X0"/>
<dbReference type="PROSITE" id="PS50110">
    <property type="entry name" value="RESPONSE_REGULATORY"/>
    <property type="match status" value="1"/>
</dbReference>
<protein>
    <submittedName>
        <fullName evidence="5">Stalked cell differentiation-controlling protein</fullName>
    </submittedName>
</protein>
<dbReference type="PRINTS" id="PR00039">
    <property type="entry name" value="HTHLYSR"/>
</dbReference>
<evidence type="ECO:0000256" key="2">
    <source>
        <dbReference type="PROSITE-ProRule" id="PRU00169"/>
    </source>
</evidence>
<dbReference type="PANTHER" id="PTHR44591:SF3">
    <property type="entry name" value="RESPONSE REGULATORY DOMAIN-CONTAINING PROTEIN"/>
    <property type="match status" value="1"/>
</dbReference>
<dbReference type="Pfam" id="PF00072">
    <property type="entry name" value="Response_reg"/>
    <property type="match status" value="1"/>
</dbReference>
<sequence>MFALQSFPLLRHGGVFLQKRAMKHLKRKLPPLTSLVAFEAAARLGSFTSAAEELNVSREAVSRQIRALETHLGVKLFERDANTAAMGPLGAQFFATVSPNLWAIASAAQDMAGDDSVTPTDAPVVDATLERDDLPTLLVVDDSAENIHHLNGLLRDQYRVIAQTSGPAALAYLSRESVDLILMDIQMPDMDGYETCRQIKATASLAEVPVIFVTNLDDPLDEANGLELGACDFISRPVVPAVLKARIATHIDLARSRAALEKLLSSRADRLQNAESLLARMAEEIDQFRA</sequence>
<organism evidence="5 6">
    <name type="scientific">Thalassovita mediterranea</name>
    <dbReference type="NCBI Taxonomy" id="340021"/>
    <lineage>
        <taxon>Bacteria</taxon>
        <taxon>Pseudomonadati</taxon>
        <taxon>Pseudomonadota</taxon>
        <taxon>Alphaproteobacteria</taxon>
        <taxon>Rhodobacterales</taxon>
        <taxon>Roseobacteraceae</taxon>
        <taxon>Thalassovita</taxon>
    </lineage>
</organism>
<keyword evidence="1 2" id="KW-0597">Phosphoprotein</keyword>
<dbReference type="EMBL" id="CYSF01000003">
    <property type="protein sequence ID" value="CUH83286.1"/>
    <property type="molecule type" value="Genomic_DNA"/>
</dbReference>